<evidence type="ECO:0000256" key="1">
    <source>
        <dbReference type="ARBA" id="ARBA00004167"/>
    </source>
</evidence>
<reference evidence="8 9" key="1">
    <citation type="journal article" date="2021" name="Sci. Rep.">
        <title>The distribution of antibiotic resistance genes in chicken gut microbiota commensals.</title>
        <authorList>
            <person name="Juricova H."/>
            <person name="Matiasovicova J."/>
            <person name="Kubasova T."/>
            <person name="Cejkova D."/>
            <person name="Rychlik I."/>
        </authorList>
    </citation>
    <scope>NUCLEOTIDE SEQUENCE [LARGE SCALE GENOMIC DNA]</scope>
    <source>
        <strain evidence="8 9">An537</strain>
    </source>
</reference>
<evidence type="ECO:0000256" key="3">
    <source>
        <dbReference type="ARBA" id="ARBA00022692"/>
    </source>
</evidence>
<dbReference type="RefSeq" id="WP_051245915.1">
    <property type="nucleotide sequence ID" value="NZ_DAWDCS010000248.1"/>
</dbReference>
<evidence type="ECO:0000256" key="2">
    <source>
        <dbReference type="ARBA" id="ARBA00022481"/>
    </source>
</evidence>
<protein>
    <submittedName>
        <fullName evidence="8">Prepilin-type N-terminal cleavage/methylation domain-containing protein</fullName>
    </submittedName>
</protein>
<comment type="caution">
    <text evidence="8">The sequence shown here is derived from an EMBL/GenBank/DDBJ whole genome shotgun (WGS) entry which is preliminary data.</text>
</comment>
<dbReference type="PANTHER" id="PTHR30093">
    <property type="entry name" value="GENERAL SECRETION PATHWAY PROTEIN G"/>
    <property type="match status" value="1"/>
</dbReference>
<proteinExistence type="predicted"/>
<dbReference type="Pfam" id="PF07963">
    <property type="entry name" value="N_methyl"/>
    <property type="match status" value="1"/>
</dbReference>
<dbReference type="InterPro" id="IPR000983">
    <property type="entry name" value="Bac_GSPG_pilin"/>
</dbReference>
<feature type="transmembrane region" description="Helical" evidence="7">
    <location>
        <begin position="48"/>
        <end position="67"/>
    </location>
</feature>
<dbReference type="InterPro" id="IPR012902">
    <property type="entry name" value="N_methyl_site"/>
</dbReference>
<dbReference type="PANTHER" id="PTHR30093:SF44">
    <property type="entry name" value="TYPE II SECRETION SYSTEM CORE PROTEIN G"/>
    <property type="match status" value="1"/>
</dbReference>
<accession>A0ABS2GCT9</accession>
<name>A0ABS2GCT9_9FIRM</name>
<dbReference type="InterPro" id="IPR045584">
    <property type="entry name" value="Pilin-like"/>
</dbReference>
<keyword evidence="9" id="KW-1185">Reference proteome</keyword>
<gene>
    <name evidence="8" type="ORF">H6A01_01385</name>
</gene>
<sequence length="153" mass="16778">MSNTWKTYTNTLQSSYKEYIHRLCNRWQRRCTLRAAHRHSGGFTLVELMVVVAVIAILAAMAMPQFLSAADKARDAKIQADTQTIANAAQLYMVDKATTDVPTVNELYQSGYLSENVKTPKGGEYTITLEANGSGSGKHVAVTASDATDSKEE</sequence>
<evidence type="ECO:0000256" key="5">
    <source>
        <dbReference type="ARBA" id="ARBA00023136"/>
    </source>
</evidence>
<organism evidence="8 9">
    <name type="scientific">Veillonella magna</name>
    <dbReference type="NCBI Taxonomy" id="464322"/>
    <lineage>
        <taxon>Bacteria</taxon>
        <taxon>Bacillati</taxon>
        <taxon>Bacillota</taxon>
        <taxon>Negativicutes</taxon>
        <taxon>Veillonellales</taxon>
        <taxon>Veillonellaceae</taxon>
        <taxon>Veillonella</taxon>
    </lineage>
</organism>
<evidence type="ECO:0000313" key="8">
    <source>
        <dbReference type="EMBL" id="MBM6911981.1"/>
    </source>
</evidence>
<comment type="subcellular location">
    <subcellularLocation>
        <location evidence="1">Membrane</location>
        <topology evidence="1">Single-pass membrane protein</topology>
    </subcellularLocation>
</comment>
<dbReference type="NCBIfam" id="TIGR02532">
    <property type="entry name" value="IV_pilin_GFxxxE"/>
    <property type="match status" value="1"/>
</dbReference>
<dbReference type="EMBL" id="JACJLA010000002">
    <property type="protein sequence ID" value="MBM6911981.1"/>
    <property type="molecule type" value="Genomic_DNA"/>
</dbReference>
<keyword evidence="2" id="KW-0488">Methylation</keyword>
<feature type="region of interest" description="Disordered" evidence="6">
    <location>
        <begin position="134"/>
        <end position="153"/>
    </location>
</feature>
<evidence type="ECO:0000256" key="7">
    <source>
        <dbReference type="SAM" id="Phobius"/>
    </source>
</evidence>
<keyword evidence="4 7" id="KW-1133">Transmembrane helix</keyword>
<keyword evidence="5 7" id="KW-0472">Membrane</keyword>
<evidence type="ECO:0000256" key="4">
    <source>
        <dbReference type="ARBA" id="ARBA00022989"/>
    </source>
</evidence>
<evidence type="ECO:0000256" key="6">
    <source>
        <dbReference type="SAM" id="MobiDB-lite"/>
    </source>
</evidence>
<dbReference type="Proteomes" id="UP000707138">
    <property type="component" value="Unassembled WGS sequence"/>
</dbReference>
<dbReference type="PRINTS" id="PR00813">
    <property type="entry name" value="BCTERIALGSPG"/>
</dbReference>
<dbReference type="SUPFAM" id="SSF54523">
    <property type="entry name" value="Pili subunits"/>
    <property type="match status" value="1"/>
</dbReference>
<dbReference type="Gene3D" id="3.30.700.10">
    <property type="entry name" value="Glycoprotein, Type 4 Pilin"/>
    <property type="match status" value="1"/>
</dbReference>
<dbReference type="PROSITE" id="PS00409">
    <property type="entry name" value="PROKAR_NTER_METHYL"/>
    <property type="match status" value="1"/>
</dbReference>
<keyword evidence="3 7" id="KW-0812">Transmembrane</keyword>
<evidence type="ECO:0000313" key="9">
    <source>
        <dbReference type="Proteomes" id="UP000707138"/>
    </source>
</evidence>